<dbReference type="SMART" id="SM00360">
    <property type="entry name" value="RRM"/>
    <property type="match status" value="1"/>
</dbReference>
<feature type="compositionally biased region" description="Basic residues" evidence="2">
    <location>
        <begin position="110"/>
        <end position="134"/>
    </location>
</feature>
<dbReference type="InterPro" id="IPR035979">
    <property type="entry name" value="RBD_domain_sf"/>
</dbReference>
<dbReference type="AlphaFoldDB" id="A0AAU9IYL6"/>
<dbReference type="Proteomes" id="UP001162131">
    <property type="component" value="Unassembled WGS sequence"/>
</dbReference>
<evidence type="ECO:0000256" key="1">
    <source>
        <dbReference type="PROSITE-ProRule" id="PRU00176"/>
    </source>
</evidence>
<dbReference type="Gene3D" id="3.30.70.330">
    <property type="match status" value="1"/>
</dbReference>
<evidence type="ECO:0000259" key="3">
    <source>
        <dbReference type="PROSITE" id="PS50102"/>
    </source>
</evidence>
<gene>
    <name evidence="4" type="ORF">BSTOLATCC_MIC20742</name>
</gene>
<dbReference type="EMBL" id="CAJZBQ010000020">
    <property type="protein sequence ID" value="CAG9318264.1"/>
    <property type="molecule type" value="Genomic_DNA"/>
</dbReference>
<feature type="region of interest" description="Disordered" evidence="2">
    <location>
        <begin position="98"/>
        <end position="142"/>
    </location>
</feature>
<accession>A0AAU9IYL6</accession>
<feature type="region of interest" description="Disordered" evidence="2">
    <location>
        <begin position="1"/>
        <end position="20"/>
    </location>
</feature>
<feature type="domain" description="RRM" evidence="3">
    <location>
        <begin position="21"/>
        <end position="99"/>
    </location>
</feature>
<protein>
    <recommendedName>
        <fullName evidence="3">RRM domain-containing protein</fullName>
    </recommendedName>
</protein>
<dbReference type="Pfam" id="PF00076">
    <property type="entry name" value="RRM_1"/>
    <property type="match status" value="1"/>
</dbReference>
<dbReference type="InterPro" id="IPR012677">
    <property type="entry name" value="Nucleotide-bd_a/b_plait_sf"/>
</dbReference>
<dbReference type="PROSITE" id="PS50102">
    <property type="entry name" value="RRM"/>
    <property type="match status" value="1"/>
</dbReference>
<dbReference type="GO" id="GO:0003723">
    <property type="term" value="F:RNA binding"/>
    <property type="evidence" value="ECO:0007669"/>
    <property type="project" value="UniProtKB-UniRule"/>
</dbReference>
<name>A0AAU9IYL6_9CILI</name>
<proteinExistence type="predicted"/>
<feature type="compositionally biased region" description="Basic and acidic residues" evidence="2">
    <location>
        <begin position="98"/>
        <end position="109"/>
    </location>
</feature>
<keyword evidence="1" id="KW-0694">RNA-binding</keyword>
<dbReference type="InterPro" id="IPR050441">
    <property type="entry name" value="RBM"/>
</dbReference>
<dbReference type="InterPro" id="IPR000504">
    <property type="entry name" value="RRM_dom"/>
</dbReference>
<dbReference type="SUPFAM" id="SSF54928">
    <property type="entry name" value="RNA-binding domain, RBD"/>
    <property type="match status" value="1"/>
</dbReference>
<evidence type="ECO:0000256" key="2">
    <source>
        <dbReference type="SAM" id="MobiDB-lite"/>
    </source>
</evidence>
<evidence type="ECO:0000313" key="5">
    <source>
        <dbReference type="Proteomes" id="UP001162131"/>
    </source>
</evidence>
<keyword evidence="5" id="KW-1185">Reference proteome</keyword>
<dbReference type="PANTHER" id="PTHR48034">
    <property type="entry name" value="TRANSFORMER-2 SEX-DETERMINING PROTEIN-RELATED"/>
    <property type="match status" value="1"/>
</dbReference>
<reference evidence="4" key="1">
    <citation type="submission" date="2021-09" db="EMBL/GenBank/DDBJ databases">
        <authorList>
            <consortium name="AG Swart"/>
            <person name="Singh M."/>
            <person name="Singh A."/>
            <person name="Seah K."/>
            <person name="Emmerich C."/>
        </authorList>
    </citation>
    <scope>NUCLEOTIDE SEQUENCE</scope>
    <source>
        <strain evidence="4">ATCC30299</strain>
    </source>
</reference>
<evidence type="ECO:0000313" key="4">
    <source>
        <dbReference type="EMBL" id="CAG9318264.1"/>
    </source>
</evidence>
<sequence>MSDSSPHNSPRPRSKTPPKRISLFLRGLSEEIKDTDLREFFSKFGEIRDVYIPKDYYTRKPRGFGFVEFLNYNEAKEALEKTDGTEVLGTTVKVVFAREERKAPDDMRRRERRYRRSRSPRRRSRSRTPPRYRRDRSYSSSR</sequence>
<organism evidence="4 5">
    <name type="scientific">Blepharisma stoltei</name>
    <dbReference type="NCBI Taxonomy" id="1481888"/>
    <lineage>
        <taxon>Eukaryota</taxon>
        <taxon>Sar</taxon>
        <taxon>Alveolata</taxon>
        <taxon>Ciliophora</taxon>
        <taxon>Postciliodesmatophora</taxon>
        <taxon>Heterotrichea</taxon>
        <taxon>Heterotrichida</taxon>
        <taxon>Blepharismidae</taxon>
        <taxon>Blepharisma</taxon>
    </lineage>
</organism>
<comment type="caution">
    <text evidence="4">The sequence shown here is derived from an EMBL/GenBank/DDBJ whole genome shotgun (WGS) entry which is preliminary data.</text>
</comment>